<dbReference type="InterPro" id="IPR036761">
    <property type="entry name" value="TTHA0802/YceI-like_sf"/>
</dbReference>
<gene>
    <name evidence="2" type="ORF">NAT50_02360</name>
</gene>
<dbReference type="SUPFAM" id="SSF101874">
    <property type="entry name" value="YceI-like"/>
    <property type="match status" value="1"/>
</dbReference>
<name>A0ABT0TL13_9FLAO</name>
<dbReference type="Pfam" id="PF04264">
    <property type="entry name" value="YceI"/>
    <property type="match status" value="1"/>
</dbReference>
<accession>A0ABT0TL13</accession>
<feature type="domain" description="Lipid/polyisoprenoid-binding YceI-like" evidence="1">
    <location>
        <begin position="9"/>
        <end position="162"/>
    </location>
</feature>
<dbReference type="EMBL" id="JAMLJM010000001">
    <property type="protein sequence ID" value="MCL9808190.1"/>
    <property type="molecule type" value="Genomic_DNA"/>
</dbReference>
<keyword evidence="3" id="KW-1185">Reference proteome</keyword>
<comment type="caution">
    <text evidence="2">The sequence shown here is derived from an EMBL/GenBank/DDBJ whole genome shotgun (WGS) entry which is preliminary data.</text>
</comment>
<protein>
    <submittedName>
        <fullName evidence="2">YceI family protein</fullName>
    </submittedName>
</protein>
<dbReference type="Gene3D" id="2.40.128.110">
    <property type="entry name" value="Lipid/polyisoprenoid-binding, YceI-like"/>
    <property type="match status" value="1"/>
</dbReference>
<dbReference type="InterPro" id="IPR007372">
    <property type="entry name" value="Lipid/polyisoprenoid-bd_YceI"/>
</dbReference>
<sequence>MTANNLWVNEGQSNVLIKVRRSMNKYLKTRIRYSKGTMSISNNQLEDMSVEFVLEVISNGNYAFFSKNEVDSVISFTSIAFQKVSPTINFIKGYLTINGITKIVELEVSVIYQNDSEILPQAVLEISGDINKKDFGWSSNEFTRLKGFPLEKNIKLRANLEFDNFVDAKESAN</sequence>
<organism evidence="2 3">
    <name type="scientific">Flavobacterium luminosum</name>
    <dbReference type="NCBI Taxonomy" id="2949086"/>
    <lineage>
        <taxon>Bacteria</taxon>
        <taxon>Pseudomonadati</taxon>
        <taxon>Bacteroidota</taxon>
        <taxon>Flavobacteriia</taxon>
        <taxon>Flavobacteriales</taxon>
        <taxon>Flavobacteriaceae</taxon>
        <taxon>Flavobacterium</taxon>
    </lineage>
</organism>
<evidence type="ECO:0000259" key="1">
    <source>
        <dbReference type="Pfam" id="PF04264"/>
    </source>
</evidence>
<dbReference type="RefSeq" id="WP_250591089.1">
    <property type="nucleotide sequence ID" value="NZ_JAMLJM010000001.1"/>
</dbReference>
<evidence type="ECO:0000313" key="3">
    <source>
        <dbReference type="Proteomes" id="UP001317191"/>
    </source>
</evidence>
<reference evidence="2 3" key="1">
    <citation type="submission" date="2022-05" db="EMBL/GenBank/DDBJ databases">
        <title>Flavobacterium sp., isolated from activated sludge.</title>
        <authorList>
            <person name="Ran Q."/>
        </authorList>
    </citation>
    <scope>NUCLEOTIDE SEQUENCE [LARGE SCALE GENOMIC DNA]</scope>
    <source>
        <strain evidence="2 3">HXWNR70</strain>
    </source>
</reference>
<evidence type="ECO:0000313" key="2">
    <source>
        <dbReference type="EMBL" id="MCL9808190.1"/>
    </source>
</evidence>
<proteinExistence type="predicted"/>
<dbReference type="Proteomes" id="UP001317191">
    <property type="component" value="Unassembled WGS sequence"/>
</dbReference>